<dbReference type="PROSITE" id="PS50042">
    <property type="entry name" value="CNMP_BINDING_3"/>
    <property type="match status" value="1"/>
</dbReference>
<evidence type="ECO:0000256" key="11">
    <source>
        <dbReference type="ARBA" id="ARBA00023136"/>
    </source>
</evidence>
<dbReference type="InterPro" id="IPR005821">
    <property type="entry name" value="Ion_trans_dom"/>
</dbReference>
<evidence type="ECO:0000256" key="8">
    <source>
        <dbReference type="ARBA" id="ARBA00022958"/>
    </source>
</evidence>
<evidence type="ECO:0000256" key="10">
    <source>
        <dbReference type="ARBA" id="ARBA00023065"/>
    </source>
</evidence>
<evidence type="ECO:0000313" key="27">
    <source>
        <dbReference type="EMBL" id="AWJ68250.1"/>
    </source>
</evidence>
<evidence type="ECO:0000256" key="9">
    <source>
        <dbReference type="ARBA" id="ARBA00022989"/>
    </source>
</evidence>
<evidence type="ECO:0000256" key="23">
    <source>
        <dbReference type="SAM" id="Phobius"/>
    </source>
</evidence>
<keyword evidence="10" id="KW-0406">Ion transport</keyword>
<dbReference type="SUPFAM" id="SSF81324">
    <property type="entry name" value="Voltage-gated potassium channels"/>
    <property type="match status" value="1"/>
</dbReference>
<dbReference type="Pfam" id="PF00520">
    <property type="entry name" value="Ion_trans"/>
    <property type="match status" value="1"/>
</dbReference>
<dbReference type="InterPro" id="IPR000595">
    <property type="entry name" value="cNMP-bd_dom"/>
</dbReference>
<evidence type="ECO:0000256" key="15">
    <source>
        <dbReference type="ARBA" id="ARBA00053640"/>
    </source>
</evidence>
<keyword evidence="4" id="KW-0633">Potassium transport</keyword>
<feature type="region of interest" description="Disordered" evidence="22">
    <location>
        <begin position="1310"/>
        <end position="1336"/>
    </location>
</feature>
<dbReference type="PANTHER" id="PTHR10217">
    <property type="entry name" value="VOLTAGE AND LIGAND GATED POTASSIUM CHANNEL"/>
    <property type="match status" value="1"/>
</dbReference>
<evidence type="ECO:0000256" key="21">
    <source>
        <dbReference type="ARBA" id="ARBA00082966"/>
    </source>
</evidence>
<dbReference type="FunFam" id="1.10.287.70:FF:000275">
    <property type="entry name" value="Potassium voltage-gated channel subfamily H member 8"/>
    <property type="match status" value="1"/>
</dbReference>
<comment type="subcellular location">
    <subcellularLocation>
        <location evidence="1">Cell membrane</location>
        <topology evidence="1">Multi-pass membrane protein</topology>
    </subcellularLocation>
</comment>
<dbReference type="Pfam" id="PF13426">
    <property type="entry name" value="PAS_9"/>
    <property type="match status" value="1"/>
</dbReference>
<organism evidence="27">
    <name type="scientific">Hirudo verbana</name>
    <dbReference type="NCBI Taxonomy" id="311461"/>
    <lineage>
        <taxon>Eukaryota</taxon>
        <taxon>Metazoa</taxon>
        <taxon>Spiralia</taxon>
        <taxon>Lophotrochozoa</taxon>
        <taxon>Annelida</taxon>
        <taxon>Clitellata</taxon>
        <taxon>Hirudinea</taxon>
        <taxon>Hirudinida</taxon>
        <taxon>Hirudiniformes</taxon>
        <taxon>Hirudinidae</taxon>
        <taxon>Hirudo</taxon>
    </lineage>
</organism>
<evidence type="ECO:0000259" key="24">
    <source>
        <dbReference type="PROSITE" id="PS50042"/>
    </source>
</evidence>
<evidence type="ECO:0000256" key="18">
    <source>
        <dbReference type="ARBA" id="ARBA00072860"/>
    </source>
</evidence>
<evidence type="ECO:0000256" key="19">
    <source>
        <dbReference type="ARBA" id="ARBA00075971"/>
    </source>
</evidence>
<dbReference type="GO" id="GO:0034702">
    <property type="term" value="C:monoatomic ion channel complex"/>
    <property type="evidence" value="ECO:0007669"/>
    <property type="project" value="UniProtKB-KW"/>
</dbReference>
<comment type="similarity">
    <text evidence="16">Belongs to the potassium channel family. H (Eag) (TC 1.A.1.20) subfamily. Kv12.2/KCNH3 sub-subfamily.</text>
</comment>
<keyword evidence="5 23" id="KW-0812">Transmembrane</keyword>
<dbReference type="PROSITE" id="PS50112">
    <property type="entry name" value="PAS"/>
    <property type="match status" value="1"/>
</dbReference>
<evidence type="ECO:0000256" key="1">
    <source>
        <dbReference type="ARBA" id="ARBA00004651"/>
    </source>
</evidence>
<evidence type="ECO:0000259" key="25">
    <source>
        <dbReference type="PROSITE" id="PS50112"/>
    </source>
</evidence>
<keyword evidence="6" id="KW-0631">Potassium channel</keyword>
<evidence type="ECO:0000256" key="20">
    <source>
        <dbReference type="ARBA" id="ARBA00076368"/>
    </source>
</evidence>
<evidence type="ECO:0000256" key="4">
    <source>
        <dbReference type="ARBA" id="ARBA00022538"/>
    </source>
</evidence>
<dbReference type="PANTHER" id="PTHR10217:SF637">
    <property type="entry name" value="EAG-LIKE K[+] CHANNEL, ISOFORM A"/>
    <property type="match status" value="1"/>
</dbReference>
<feature type="domain" description="Cyclic nucleotide-binding" evidence="24">
    <location>
        <begin position="653"/>
        <end position="772"/>
    </location>
</feature>
<keyword evidence="12" id="KW-0325">Glycoprotein</keyword>
<feature type="transmembrane region" description="Helical" evidence="23">
    <location>
        <begin position="402"/>
        <end position="424"/>
    </location>
</feature>
<keyword evidence="11 23" id="KW-0472">Membrane</keyword>
<keyword evidence="2" id="KW-0813">Transport</keyword>
<evidence type="ECO:0000256" key="17">
    <source>
        <dbReference type="ARBA" id="ARBA00065546"/>
    </source>
</evidence>
<keyword evidence="8" id="KW-0630">Potassium</keyword>
<dbReference type="SUPFAM" id="SSF51206">
    <property type="entry name" value="cAMP-binding domain-like"/>
    <property type="match status" value="1"/>
</dbReference>
<evidence type="ECO:0000256" key="16">
    <source>
        <dbReference type="ARBA" id="ARBA00060723"/>
    </source>
</evidence>
<keyword evidence="13" id="KW-0407">Ion channel</keyword>
<evidence type="ECO:0000256" key="22">
    <source>
        <dbReference type="SAM" id="MobiDB-lite"/>
    </source>
</evidence>
<feature type="domain" description="PAS" evidence="25">
    <location>
        <begin position="100"/>
        <end position="152"/>
    </location>
</feature>
<dbReference type="PROSITE" id="PS50113">
    <property type="entry name" value="PAC"/>
    <property type="match status" value="1"/>
</dbReference>
<dbReference type="InterPro" id="IPR018490">
    <property type="entry name" value="cNMP-bd_dom_sf"/>
</dbReference>
<evidence type="ECO:0000256" key="2">
    <source>
        <dbReference type="ARBA" id="ARBA00022448"/>
    </source>
</evidence>
<dbReference type="FunFam" id="2.60.120.10:FF:000061">
    <property type="entry name" value="Potassium voltage-gated channel subfamily H member 3"/>
    <property type="match status" value="1"/>
</dbReference>
<sequence>MTLTSQRTEMNNRLEMCGEEEDDEDVGVCLNIYDDGDMLDVGKGKPSRVGVRPSLESGDEEVKRGLLGWQNSFLDTIASKFDGTHTNFVLGNAQSSELPIVYCSDGFCQLTGYSKSELLEKHCSCSFLFGKETSRDSVEELKEALGKKLETTIDMELCRQNGSSFSCLVSVVPIKNERGEVVLFLISHKNQQQQQLQQQQLNNHVTFREEENKETSQENVLSAMTTDDDQKTESSGDGGSRGTSANNSDVDSMDDLHECEALKYQRHRSRPVLFQLQTGALKGDRNRKLRLHKQIKNLSGAEDPPEYKAQKVKRSKLILLHYGIFKIGWDWLILLCTFYIAITVPYNAAFVSSLEAINERTSIVTDVIVEMLFIIDIMLNFRTTYVNKSGQVVYEPRLIAINYMRGWFLLDLLAAIPFDLLYAFQVQTSALHLLKVARLLRLARLMQKLDRYSQYSFVVLTLLMAMFCVLAHWLACIWYCIGKQELEMNEPNWTVGWLYQLSEKLNSPIMNRTVNLPTLTSCYISALYFTCTSLTSVGFGNVSPNTNSEKIFSVIAMLIGALMHALVFGNVTAIIQRMYARRAIYQSKTQDLKDFFRTHHFPRPLKQRMQEYFQTTWSLNSGIDPQEVMGDFPIEMQGDIAMHLHREVLSLPIFSGLSQGCLKSIAMQCKPMFCAPGEFITRKGDAIGFIYFVSNGSLEVLKEGMVVAILGKGDLFGSDLCMDEKIPISKSSCDVKSLTYCDLQCINLEGFKSVLRLYPEYAEQCANDLLNDLTYNLREGFVDPDDKDAIFAPAITLPTISEETGSAASEVQAMTVGASETNSVSSTLCATSNSVQQSANGDGPAQETPASGKNSKQSSTEKEDGADDNGSEAAKQPHEKKEVQRRFTRQQTAPLPSCHTSKIRRRERSSLRFDETFEGGRHGDGARVKDIFQETKNANQLLKSLDERVTAIEKEIFQVGSDVKNIVSLLGKFLLQNNQVRTHDEIEPWRREQHEAGCNSTFLSSSGGQKLERCRSIDQTIPHKHRIHRQTSLAINSEMMQRSPAYIPLSSSPGNQPLTDFIIDLSTSEPLVNTDVSTRQSQRPDSVKLDFSVNRSPSSVAKLKQVMSVDESWKSQRNFPLQSFKSLDEGAAIRSFYARGPADEENPGFSGHFHHISFRGGSTTDSGIASRSFCSFSETTNPPKLVPTEGDNVGNSSQSISTSISSRVTEANPFQPSLTPGSCRTSFSDLATYLLMTKVRCKVPEESSTLATSSGPEPLPCSASPQQHEIIKQSLTSAPRIQRRDYPLPLITITPGVGDQNSFVYRSSSDFQITEETSEDTDPLIKRTDNLPHTLP</sequence>
<feature type="domain" description="PAC" evidence="26">
    <location>
        <begin position="151"/>
        <end position="203"/>
    </location>
</feature>
<dbReference type="EMBL" id="MG973397">
    <property type="protein sequence ID" value="AWJ68250.1"/>
    <property type="molecule type" value="mRNA"/>
</dbReference>
<dbReference type="NCBIfam" id="TIGR00229">
    <property type="entry name" value="sensory_box"/>
    <property type="match status" value="1"/>
</dbReference>
<feature type="region of interest" description="Disordered" evidence="22">
    <location>
        <begin position="1179"/>
        <end position="1204"/>
    </location>
</feature>
<dbReference type="InterPro" id="IPR003938">
    <property type="entry name" value="K_chnl_volt-dep_EAG/ELK/ERG"/>
</dbReference>
<name>A0A2S1WMA8_9ANNE</name>
<proteinExistence type="evidence at transcript level"/>
<dbReference type="SMART" id="SM00100">
    <property type="entry name" value="cNMP"/>
    <property type="match status" value="1"/>
</dbReference>
<evidence type="ECO:0000256" key="13">
    <source>
        <dbReference type="ARBA" id="ARBA00023303"/>
    </source>
</evidence>
<reference evidence="27" key="1">
    <citation type="submission" date="2018-02" db="EMBL/GenBank/DDBJ databases">
        <title>Hirudo verbana central nervous system transcriptome analysis of ion channel and receptor content.</title>
        <authorList>
            <person name="Northcutt A.J."/>
            <person name="Schulz D.J."/>
            <person name="Mesce K.A."/>
        </authorList>
    </citation>
    <scope>NUCLEOTIDE SEQUENCE</scope>
</reference>
<protein>
    <recommendedName>
        <fullName evidence="18">Voltage-gated inwardly rectifying potassium channel KCNH3</fullName>
    </recommendedName>
    <alternativeName>
        <fullName evidence="20">Ether-a-go-go-like potassium channel 2</fullName>
    </alternativeName>
    <alternativeName>
        <fullName evidence="19">Potassium voltage-gated channel subfamily H member 3</fullName>
    </alternativeName>
    <alternativeName>
        <fullName evidence="21">Voltage-gated potassium channel subunit Kv12.2</fullName>
    </alternativeName>
</protein>
<feature type="transmembrane region" description="Helical" evidence="23">
    <location>
        <begin position="455"/>
        <end position="481"/>
    </location>
</feature>
<dbReference type="Gene3D" id="1.10.287.70">
    <property type="match status" value="1"/>
</dbReference>
<dbReference type="CDD" id="cd00130">
    <property type="entry name" value="PAS"/>
    <property type="match status" value="1"/>
</dbReference>
<dbReference type="Gene3D" id="1.10.1200.260">
    <property type="match status" value="1"/>
</dbReference>
<keyword evidence="9 23" id="KW-1133">Transmembrane helix</keyword>
<dbReference type="InterPro" id="IPR035965">
    <property type="entry name" value="PAS-like_dom_sf"/>
</dbReference>
<evidence type="ECO:0000256" key="5">
    <source>
        <dbReference type="ARBA" id="ARBA00022692"/>
    </source>
</evidence>
<evidence type="ECO:0000256" key="14">
    <source>
        <dbReference type="ARBA" id="ARBA00034430"/>
    </source>
</evidence>
<keyword evidence="7" id="KW-0851">Voltage-gated channel</keyword>
<dbReference type="FunFam" id="3.30.450.20:FF:000001">
    <property type="entry name" value="Potassium voltage-gated channel subfamily H member 7"/>
    <property type="match status" value="1"/>
</dbReference>
<dbReference type="InterPro" id="IPR000014">
    <property type="entry name" value="PAS"/>
</dbReference>
<dbReference type="InterPro" id="IPR000700">
    <property type="entry name" value="PAS-assoc_C"/>
</dbReference>
<dbReference type="Gene3D" id="2.60.120.10">
    <property type="entry name" value="Jelly Rolls"/>
    <property type="match status" value="1"/>
</dbReference>
<feature type="region of interest" description="Disordered" evidence="22">
    <location>
        <begin position="834"/>
        <end position="912"/>
    </location>
</feature>
<dbReference type="PRINTS" id="PR01465">
    <property type="entry name" value="ELKCHANNEL"/>
</dbReference>
<feature type="transmembrane region" description="Helical" evidence="23">
    <location>
        <begin position="514"/>
        <end position="539"/>
    </location>
</feature>
<dbReference type="Gene3D" id="3.30.450.20">
    <property type="entry name" value="PAS domain"/>
    <property type="match status" value="1"/>
</dbReference>
<dbReference type="FunFam" id="1.10.1200.260:FF:000002">
    <property type="entry name" value="Potassium voltage-gated channel subfamily H member 8"/>
    <property type="match status" value="1"/>
</dbReference>
<evidence type="ECO:0000256" key="3">
    <source>
        <dbReference type="ARBA" id="ARBA00022475"/>
    </source>
</evidence>
<feature type="region of interest" description="Disordered" evidence="22">
    <location>
        <begin position="208"/>
        <end position="252"/>
    </location>
</feature>
<evidence type="ECO:0000256" key="7">
    <source>
        <dbReference type="ARBA" id="ARBA00022882"/>
    </source>
</evidence>
<feature type="transmembrane region" description="Helical" evidence="23">
    <location>
        <begin position="362"/>
        <end position="381"/>
    </location>
</feature>
<evidence type="ECO:0000256" key="12">
    <source>
        <dbReference type="ARBA" id="ARBA00023180"/>
    </source>
</evidence>
<accession>A0A2S1WMA8</accession>
<dbReference type="GO" id="GO:0042391">
    <property type="term" value="P:regulation of membrane potential"/>
    <property type="evidence" value="ECO:0007669"/>
    <property type="project" value="TreeGrafter"/>
</dbReference>
<evidence type="ECO:0000256" key="6">
    <source>
        <dbReference type="ARBA" id="ARBA00022826"/>
    </source>
</evidence>
<comment type="function">
    <text evidence="15">Pore-forming (alpha) subunit of a voltage-gated inwardly rectifying potassium channel. Charactherized by a fast rate of activation during depolarization followed by a rapid inactivation at much more depolarized value causing inward rectification due to a C-type inactivation mechanism. Exhibits a rapid recovery from inactivation.</text>
</comment>
<dbReference type="InterPro" id="IPR050818">
    <property type="entry name" value="KCNH_animal-type"/>
</dbReference>
<dbReference type="PRINTS" id="PR01463">
    <property type="entry name" value="EAGCHANLFMLY"/>
</dbReference>
<dbReference type="SUPFAM" id="SSF55785">
    <property type="entry name" value="PYP-like sensor domain (PAS domain)"/>
    <property type="match status" value="1"/>
</dbReference>
<feature type="compositionally biased region" description="Basic and acidic residues" evidence="22">
    <location>
        <begin position="875"/>
        <end position="885"/>
    </location>
</feature>
<feature type="transmembrane region" description="Helical" evidence="23">
    <location>
        <begin position="317"/>
        <end position="342"/>
    </location>
</feature>
<evidence type="ECO:0000259" key="26">
    <source>
        <dbReference type="PROSITE" id="PS50113"/>
    </source>
</evidence>
<dbReference type="InterPro" id="IPR003950">
    <property type="entry name" value="K_chnl_volt-dep_ELK"/>
</dbReference>
<comment type="subunit">
    <text evidence="17">The potassium channel is probably composed of a homo- or heterotetrameric complex of pore-forming alpha subunits that can associate with modulating beta subunits. Interacts with KCNE1 and KCNE3; these interactions regulate KCNH3 trafficking to the plasma membrane and its subsequent voltage-gated potassium channel activity.</text>
</comment>
<feature type="transmembrane region" description="Helical" evidence="23">
    <location>
        <begin position="551"/>
        <end position="575"/>
    </location>
</feature>
<dbReference type="Pfam" id="PF00027">
    <property type="entry name" value="cNMP_binding"/>
    <property type="match status" value="1"/>
</dbReference>
<dbReference type="InterPro" id="IPR014710">
    <property type="entry name" value="RmlC-like_jellyroll"/>
</dbReference>
<dbReference type="GO" id="GO:0005886">
    <property type="term" value="C:plasma membrane"/>
    <property type="evidence" value="ECO:0007669"/>
    <property type="project" value="UniProtKB-SubCell"/>
</dbReference>
<feature type="compositionally biased region" description="Polar residues" evidence="22">
    <location>
        <begin position="848"/>
        <end position="858"/>
    </location>
</feature>
<dbReference type="GO" id="GO:0005242">
    <property type="term" value="F:inward rectifier potassium channel activity"/>
    <property type="evidence" value="ECO:0007669"/>
    <property type="project" value="UniProtKB-ARBA"/>
</dbReference>
<dbReference type="CDD" id="cd00038">
    <property type="entry name" value="CAP_ED"/>
    <property type="match status" value="1"/>
</dbReference>
<feature type="compositionally biased region" description="Polar residues" evidence="22">
    <location>
        <begin position="889"/>
        <end position="900"/>
    </location>
</feature>
<keyword evidence="3" id="KW-1003">Cell membrane</keyword>
<comment type="catalytic activity">
    <reaction evidence="14">
        <text>K(+)(in) = K(+)(out)</text>
        <dbReference type="Rhea" id="RHEA:29463"/>
        <dbReference type="ChEBI" id="CHEBI:29103"/>
    </reaction>
</comment>